<dbReference type="PANTHER" id="PTHR43637:SF2">
    <property type="entry name" value="PROTEIN GVPD 1"/>
    <property type="match status" value="1"/>
</dbReference>
<organism evidence="4 5">
    <name type="scientific">Natronorubrum aibiense</name>
    <dbReference type="NCBI Taxonomy" id="348826"/>
    <lineage>
        <taxon>Archaea</taxon>
        <taxon>Methanobacteriati</taxon>
        <taxon>Methanobacteriota</taxon>
        <taxon>Stenosarchaea group</taxon>
        <taxon>Halobacteria</taxon>
        <taxon>Halobacteriales</taxon>
        <taxon>Natrialbaceae</taxon>
        <taxon>Natronorubrum</taxon>
    </lineage>
</organism>
<proteinExistence type="predicted"/>
<evidence type="ECO:0000259" key="3">
    <source>
        <dbReference type="Pfam" id="PF06745"/>
    </source>
</evidence>
<dbReference type="OrthoDB" id="27015at2157"/>
<dbReference type="RefSeq" id="WP_152938949.1">
    <property type="nucleotide sequence ID" value="NZ_CP045488.1"/>
</dbReference>
<dbReference type="GeneID" id="42299952"/>
<dbReference type="Gene3D" id="3.40.50.300">
    <property type="entry name" value="P-loop containing nucleotide triphosphate hydrolases"/>
    <property type="match status" value="1"/>
</dbReference>
<protein>
    <submittedName>
        <fullName evidence="4">Recombinase RecA</fullName>
    </submittedName>
</protein>
<reference evidence="4 5" key="1">
    <citation type="journal article" date="2007" name="Int. J. Syst. Evol. Microbiol.">
        <title>Natronorubrum sulfidifaciens sp. nov., an extremely haloalkaliphilic archaeon isolated from Aiding salt lake in Xin-Jiang, China.</title>
        <authorList>
            <person name="Cui H.L."/>
            <person name="Tohty D."/>
            <person name="Liu H.C."/>
            <person name="Liu S.J."/>
            <person name="Oren A."/>
            <person name="Zhou P.J."/>
        </authorList>
    </citation>
    <scope>NUCLEOTIDE SEQUENCE [LARGE SCALE GENOMIC DNA]</scope>
    <source>
        <strain evidence="4 5">7-3</strain>
    </source>
</reference>
<dbReference type="PANTHER" id="PTHR43637">
    <property type="entry name" value="UPF0273 PROTEIN TM_0370"/>
    <property type="match status" value="1"/>
</dbReference>
<dbReference type="AlphaFoldDB" id="A0A5P9P0A4"/>
<keyword evidence="1" id="KW-0547">Nucleotide-binding</keyword>
<dbReference type="Pfam" id="PF06745">
    <property type="entry name" value="ATPase"/>
    <property type="match status" value="1"/>
</dbReference>
<keyword evidence="5" id="KW-1185">Reference proteome</keyword>
<keyword evidence="2" id="KW-0067">ATP-binding</keyword>
<evidence type="ECO:0000256" key="2">
    <source>
        <dbReference type="ARBA" id="ARBA00022840"/>
    </source>
</evidence>
<dbReference type="InterPro" id="IPR027417">
    <property type="entry name" value="P-loop_NTPase"/>
</dbReference>
<gene>
    <name evidence="4" type="ORF">GCU68_02850</name>
</gene>
<evidence type="ECO:0000256" key="1">
    <source>
        <dbReference type="ARBA" id="ARBA00022741"/>
    </source>
</evidence>
<dbReference type="SUPFAM" id="SSF52540">
    <property type="entry name" value="P-loop containing nucleoside triphosphate hydrolases"/>
    <property type="match status" value="1"/>
</dbReference>
<evidence type="ECO:0000313" key="5">
    <source>
        <dbReference type="Proteomes" id="UP000326170"/>
    </source>
</evidence>
<name>A0A5P9P0A4_9EURY</name>
<dbReference type="KEGG" id="nas:GCU68_02850"/>
<sequence>MSSHQRSDRPGDYPLECDHCHYPIPGEPKETDDGYFCSTACRDAGTDDATMADPSAYKRIATGVEPLDSLVPNGVPTDSFISLVGEAGTRRTELLTELVWRAVERGEPAAIVTATTPPTAILERFFETGWNVLPALEDDRLRIIDCFTHRLTDRETFLERRSTWIEFVGKTAVDSIVAIEEPTDIEPILSGLNEALDDLEMTETGLVTIDSLDEFEDHHRHAFVTETRAAVCKARYVPIVAGTVAKGDWGPGDASIVDGIVDLRLADHLESDVRHRQLGVRKLTGAQHLPQWITYEYEPVRGLVAHGAADARDVPVGSSSAEL</sequence>
<dbReference type="Proteomes" id="UP000326170">
    <property type="component" value="Chromosome"/>
</dbReference>
<feature type="domain" description="KaiC-like" evidence="3">
    <location>
        <begin position="61"/>
        <end position="302"/>
    </location>
</feature>
<accession>A0A5P9P0A4</accession>
<dbReference type="EMBL" id="CP045488">
    <property type="protein sequence ID" value="QFU81569.1"/>
    <property type="molecule type" value="Genomic_DNA"/>
</dbReference>
<dbReference type="InterPro" id="IPR014774">
    <property type="entry name" value="KaiC-like_dom"/>
</dbReference>
<evidence type="ECO:0000313" key="4">
    <source>
        <dbReference type="EMBL" id="QFU81569.1"/>
    </source>
</evidence>
<dbReference type="GO" id="GO:0005524">
    <property type="term" value="F:ATP binding"/>
    <property type="evidence" value="ECO:0007669"/>
    <property type="project" value="UniProtKB-KW"/>
</dbReference>